<dbReference type="CDD" id="cd18808">
    <property type="entry name" value="SF1_C_Upf1"/>
    <property type="match status" value="1"/>
</dbReference>
<evidence type="ECO:0000259" key="6">
    <source>
        <dbReference type="Pfam" id="PF13086"/>
    </source>
</evidence>
<dbReference type="KEGG" id="spir:CWM47_31365"/>
<dbReference type="GO" id="GO:0016787">
    <property type="term" value="F:hydrolase activity"/>
    <property type="evidence" value="ECO:0007669"/>
    <property type="project" value="UniProtKB-KW"/>
</dbReference>
<dbReference type="Proteomes" id="UP000232883">
    <property type="component" value="Chromosome"/>
</dbReference>
<keyword evidence="3" id="KW-0378">Hydrolase</keyword>
<dbReference type="PANTHER" id="PTHR43788:SF8">
    <property type="entry name" value="DNA-BINDING PROTEIN SMUBP-2"/>
    <property type="match status" value="1"/>
</dbReference>
<dbReference type="Gene3D" id="3.40.50.300">
    <property type="entry name" value="P-loop containing nucleotide triphosphate hydrolases"/>
    <property type="match status" value="3"/>
</dbReference>
<gene>
    <name evidence="8" type="ORF">CWM47_31365</name>
</gene>
<reference evidence="8 9" key="1">
    <citation type="submission" date="2017-11" db="EMBL/GenBank/DDBJ databases">
        <title>Taxonomic description and genome sequences of Spirosoma HA7 sp. nov., isolated from pollen microhabitat of Corylus avellana.</title>
        <authorList>
            <person name="Ambika Manirajan B."/>
            <person name="Suarez C."/>
            <person name="Ratering S."/>
            <person name="Geissler-Plaum R."/>
            <person name="Cardinale M."/>
            <person name="Sylvia S."/>
        </authorList>
    </citation>
    <scope>NUCLEOTIDE SEQUENCE [LARGE SCALE GENOMIC DNA]</scope>
    <source>
        <strain evidence="8 9">HA7</strain>
    </source>
</reference>
<dbReference type="SUPFAM" id="SSF52540">
    <property type="entry name" value="P-loop containing nucleoside triphosphate hydrolases"/>
    <property type="match status" value="2"/>
</dbReference>
<feature type="domain" description="DNA2/NAM7 helicase helicase" evidence="6">
    <location>
        <begin position="273"/>
        <end position="350"/>
    </location>
</feature>
<evidence type="ECO:0000256" key="5">
    <source>
        <dbReference type="ARBA" id="ARBA00022840"/>
    </source>
</evidence>
<dbReference type="InterPro" id="IPR027417">
    <property type="entry name" value="P-loop_NTPase"/>
</dbReference>
<dbReference type="InterPro" id="IPR041679">
    <property type="entry name" value="DNA2/NAM7-like_C"/>
</dbReference>
<evidence type="ECO:0000256" key="1">
    <source>
        <dbReference type="ARBA" id="ARBA00007913"/>
    </source>
</evidence>
<keyword evidence="9" id="KW-1185">Reference proteome</keyword>
<name>A0A2K8Z7V2_9BACT</name>
<dbReference type="InterPro" id="IPR047187">
    <property type="entry name" value="SF1_C_Upf1"/>
</dbReference>
<feature type="domain" description="DNA2/NAM7 helicase-like C-terminal" evidence="7">
    <location>
        <begin position="778"/>
        <end position="968"/>
    </location>
</feature>
<dbReference type="GO" id="GO:0004386">
    <property type="term" value="F:helicase activity"/>
    <property type="evidence" value="ECO:0007669"/>
    <property type="project" value="UniProtKB-KW"/>
</dbReference>
<dbReference type="PANTHER" id="PTHR43788">
    <property type="entry name" value="DNA2/NAM7 HELICASE FAMILY MEMBER"/>
    <property type="match status" value="1"/>
</dbReference>
<dbReference type="OrthoDB" id="9757917at2"/>
<comment type="similarity">
    <text evidence="1">Belongs to the DNA2/NAM7 helicase family.</text>
</comment>
<dbReference type="Pfam" id="PF13087">
    <property type="entry name" value="AAA_12"/>
    <property type="match status" value="1"/>
</dbReference>
<keyword evidence="2" id="KW-0547">Nucleotide-binding</keyword>
<keyword evidence="5" id="KW-0067">ATP-binding</keyword>
<evidence type="ECO:0000313" key="9">
    <source>
        <dbReference type="Proteomes" id="UP000232883"/>
    </source>
</evidence>
<evidence type="ECO:0000256" key="2">
    <source>
        <dbReference type="ARBA" id="ARBA00022741"/>
    </source>
</evidence>
<dbReference type="EMBL" id="CP025096">
    <property type="protein sequence ID" value="AUD05951.1"/>
    <property type="molecule type" value="Genomic_DNA"/>
</dbReference>
<sequence length="992" mass="112825">MDNKTIANQLRYWRNTLADAARHEILVDKQLAIRNVGIDLHAGLIDLEQTAQLFEWIERRHNDSKGLGSSFNSDRGVIDKIPVLITPFRVSPVPEFARANRVTGVFYPFWIRAILTSKGTLQLDEDTFPYIPRAYLEPQVDEQIHYIFSSVDTIDLSFSKPFTFSQQWSDYWQYIDQTFSAITHQDLYNYQQENYVTTYEPTLVINDLLISAADGIITLYDSILRAPPFPALLTNLARRPYQSVKPLLSEHSFVQGSVSHLGQMNYEYALSFSQRKSLYQVNQLNEGEILAVNGPPGTGKTTLIQSIVASEVVKQAIAGNEPAIILACSTNNQAITNIIESFSSIKQKKGVLYERWLPGLKSFGLFLASESKQVGDDILHLKRKKGGFLRDIENRDYVARAEKLYISQFIAHSNQPNQSIEQIIGHLQNRLKAGQHQLQEGVRLWEQYKSVHELTIKLGQQPSAEGPSMTQINAWETALKVLEEQVSTYLDSESFWIKLFAFLKPIKEKRAIRINQFFRDCPMNTEAVNGYNLSTVHSFFDRNFKLIKQIRELTNAWMTWKQANHVRGNPPLSDTDFRVAGQSGLPHYYDELEKGLKYDLFYLAVHYWEGRWILATRRALDENLLLKKGLQHTKDRWRRDAMLAPCFVSTFYTAPRFFTYSRFITQTNQFESPSPPLLSFIDLLIVDEAGQVSPEVGAASFALAKRSIVVGDSLQIEPVWNVPPKVDYANLVRHSLIATVDDLTAVEELLNKGFLSSAGSLIKLAQKSSAYQQFPQGERGMLLTEHRRCFNEIIDYCNKLAYRGLLEPMKGPAKDNLLPPMQFIDTTGDSKAVGYSRSNEEQANQIANWIWYNQELILHHYQKQEIAMASKQNRAVELIDLSSILGIITPFTGQKQLLRSALQKAGINTTRLTIGTVHALQGAERPIILFSSTYGENDVGKLYFFDTGVNMLNVGVSRAKEAFIFFGCRANFEGSGNTPSKQLYRHIQRTTK</sequence>
<accession>A0A2K8Z7V2</accession>
<evidence type="ECO:0000259" key="7">
    <source>
        <dbReference type="Pfam" id="PF13087"/>
    </source>
</evidence>
<evidence type="ECO:0000256" key="3">
    <source>
        <dbReference type="ARBA" id="ARBA00022801"/>
    </source>
</evidence>
<evidence type="ECO:0000256" key="4">
    <source>
        <dbReference type="ARBA" id="ARBA00022806"/>
    </source>
</evidence>
<evidence type="ECO:0000313" key="8">
    <source>
        <dbReference type="EMBL" id="AUD05951.1"/>
    </source>
</evidence>
<evidence type="ECO:0008006" key="10">
    <source>
        <dbReference type="Google" id="ProtNLM"/>
    </source>
</evidence>
<dbReference type="InterPro" id="IPR050534">
    <property type="entry name" value="Coronavir_polyprotein_1ab"/>
</dbReference>
<keyword evidence="4" id="KW-0347">Helicase</keyword>
<dbReference type="RefSeq" id="WP_100992502.1">
    <property type="nucleotide sequence ID" value="NZ_CP025096.1"/>
</dbReference>
<dbReference type="AlphaFoldDB" id="A0A2K8Z7V2"/>
<protein>
    <recommendedName>
        <fullName evidence="10">DNA helicase</fullName>
    </recommendedName>
</protein>
<dbReference type="Pfam" id="PF13086">
    <property type="entry name" value="AAA_11"/>
    <property type="match status" value="1"/>
</dbReference>
<proteinExistence type="inferred from homology"/>
<dbReference type="GO" id="GO:0005524">
    <property type="term" value="F:ATP binding"/>
    <property type="evidence" value="ECO:0007669"/>
    <property type="project" value="UniProtKB-KW"/>
</dbReference>
<dbReference type="InterPro" id="IPR041677">
    <property type="entry name" value="DNA2/NAM7_AAA_11"/>
</dbReference>
<organism evidence="8 9">
    <name type="scientific">Spirosoma pollinicola</name>
    <dbReference type="NCBI Taxonomy" id="2057025"/>
    <lineage>
        <taxon>Bacteria</taxon>
        <taxon>Pseudomonadati</taxon>
        <taxon>Bacteroidota</taxon>
        <taxon>Cytophagia</taxon>
        <taxon>Cytophagales</taxon>
        <taxon>Cytophagaceae</taxon>
        <taxon>Spirosoma</taxon>
    </lineage>
</organism>